<dbReference type="Proteomes" id="UP000515703">
    <property type="component" value="Chromosome"/>
</dbReference>
<sequence>MMEAADIKIDVIIPVYKPDIKFKHLVERLKKQKDKPDRVILLQTVEEERQGESKNLIGEEYIAYAMELEDSDFRIECVEINKKDFDHGGTRAYGASLSTADLIMFMTQDAVPADTSLLSKLKEAFAEDRVGAAYARQLPREGAGIIESYTRKFNYPETDCVKTLDDLPKLGIKTYFCSNVCAVYRKDVYEEMGGFVTRTIFNEDMIMAAAIIKAGYSIAYVSEAKVYHSHNYSYKEQFKRNFDLAVSHAEFPAIFSGIKSENEGKKMVLQTTSYLLKKGRILLIPDLIMESGFKYLGFLAGKNYKKLPLALIRKWSLNPWYFREGKGASREAGQN</sequence>
<dbReference type="Gene3D" id="3.90.550.10">
    <property type="entry name" value="Spore Coat Polysaccharide Biosynthesis Protein SpsA, Chain A"/>
    <property type="match status" value="1"/>
</dbReference>
<reference evidence="1 2" key="2">
    <citation type="submission" date="2020-08" db="EMBL/GenBank/DDBJ databases">
        <authorList>
            <person name="Ueki A."/>
            <person name="Tonouchi A."/>
        </authorList>
    </citation>
    <scope>NUCLEOTIDE SEQUENCE [LARGE SCALE GENOMIC DNA]</scope>
    <source>
        <strain evidence="1 2">CTTW</strain>
    </source>
</reference>
<dbReference type="InterPro" id="IPR029044">
    <property type="entry name" value="Nucleotide-diphossugar_trans"/>
</dbReference>
<organism evidence="1 2">
    <name type="scientific">Anaerocolumna chitinilytica</name>
    <dbReference type="NCBI Taxonomy" id="1727145"/>
    <lineage>
        <taxon>Bacteria</taxon>
        <taxon>Bacillati</taxon>
        <taxon>Bacillota</taxon>
        <taxon>Clostridia</taxon>
        <taxon>Lachnospirales</taxon>
        <taxon>Lachnospiraceae</taxon>
        <taxon>Anaerocolumna</taxon>
    </lineage>
</organism>
<keyword evidence="2" id="KW-1185">Reference proteome</keyword>
<evidence type="ECO:0000313" key="2">
    <source>
        <dbReference type="Proteomes" id="UP000515703"/>
    </source>
</evidence>
<dbReference type="PANTHER" id="PTHR43685">
    <property type="entry name" value="GLYCOSYLTRANSFERASE"/>
    <property type="match status" value="1"/>
</dbReference>
<dbReference type="PANTHER" id="PTHR43685:SF13">
    <property type="entry name" value="O ANTIGEN BIOSYNTHESIS RHAMNOSYLTRANSFERASE RFBN"/>
    <property type="match status" value="1"/>
</dbReference>
<reference evidence="1 2" key="1">
    <citation type="submission" date="2020-08" db="EMBL/GenBank/DDBJ databases">
        <title>Draft genome sequencing of an Anaerocolumna strain isolated from anoxic soil subjected to BSD treatment.</title>
        <authorList>
            <person name="Uek A."/>
            <person name="Tonouchi A."/>
        </authorList>
    </citation>
    <scope>NUCLEOTIDE SEQUENCE [LARGE SCALE GENOMIC DNA]</scope>
    <source>
        <strain evidence="1 2">CTTW</strain>
    </source>
</reference>
<accession>A0A7I8DW45</accession>
<dbReference type="Pfam" id="PF13641">
    <property type="entry name" value="Glyco_tranf_2_3"/>
    <property type="match status" value="1"/>
</dbReference>
<name>A0A7I8DW45_9FIRM</name>
<dbReference type="AlphaFoldDB" id="A0A7I8DW45"/>
<proteinExistence type="predicted"/>
<dbReference type="GO" id="GO:0016740">
    <property type="term" value="F:transferase activity"/>
    <property type="evidence" value="ECO:0007669"/>
    <property type="project" value="UniProtKB-KW"/>
</dbReference>
<dbReference type="SUPFAM" id="SSF53448">
    <property type="entry name" value="Nucleotide-diphospho-sugar transferases"/>
    <property type="match status" value="1"/>
</dbReference>
<gene>
    <name evidence="1" type="primary">rfbN</name>
    <name evidence="1" type="ORF">bsdcttw_35870</name>
</gene>
<keyword evidence="1" id="KW-0808">Transferase</keyword>
<protein>
    <submittedName>
        <fullName evidence="1">Rhamnosyltransferase</fullName>
    </submittedName>
</protein>
<dbReference type="InterPro" id="IPR050834">
    <property type="entry name" value="Glycosyltransf_2"/>
</dbReference>
<dbReference type="GO" id="GO:0044010">
    <property type="term" value="P:single-species biofilm formation"/>
    <property type="evidence" value="ECO:0007669"/>
    <property type="project" value="TreeGrafter"/>
</dbReference>
<evidence type="ECO:0000313" key="1">
    <source>
        <dbReference type="EMBL" id="BCK00547.1"/>
    </source>
</evidence>
<dbReference type="KEGG" id="acht:bsdcttw_35870"/>
<dbReference type="EMBL" id="AP023368">
    <property type="protein sequence ID" value="BCK00547.1"/>
    <property type="molecule type" value="Genomic_DNA"/>
</dbReference>